<dbReference type="Pfam" id="PF00148">
    <property type="entry name" value="Oxidored_nitro"/>
    <property type="match status" value="1"/>
</dbReference>
<gene>
    <name evidence="2" type="ORF">SAMN02745823_02776</name>
</gene>
<evidence type="ECO:0000313" key="3">
    <source>
        <dbReference type="Proteomes" id="UP000183995"/>
    </source>
</evidence>
<dbReference type="RefSeq" id="WP_073080108.1">
    <property type="nucleotide sequence ID" value="NZ_FQXV01000010.1"/>
</dbReference>
<evidence type="ECO:0000259" key="1">
    <source>
        <dbReference type="Pfam" id="PF00148"/>
    </source>
</evidence>
<protein>
    <submittedName>
        <fullName evidence="2">Nitrogenase molybdenum-iron protein, alpha and beta chains</fullName>
    </submittedName>
</protein>
<keyword evidence="3" id="KW-1185">Reference proteome</keyword>
<dbReference type="STRING" id="1123282.SAMN02745823_02776"/>
<dbReference type="SUPFAM" id="SSF53807">
    <property type="entry name" value="Helical backbone' metal receptor"/>
    <property type="match status" value="1"/>
</dbReference>
<dbReference type="Gene3D" id="3.40.50.1980">
    <property type="entry name" value="Nitrogenase molybdenum iron protein domain"/>
    <property type="match status" value="1"/>
</dbReference>
<dbReference type="EMBL" id="FQXV01000010">
    <property type="protein sequence ID" value="SHI14715.1"/>
    <property type="molecule type" value="Genomic_DNA"/>
</dbReference>
<reference evidence="2 3" key="1">
    <citation type="submission" date="2016-11" db="EMBL/GenBank/DDBJ databases">
        <authorList>
            <person name="Jaros S."/>
            <person name="Januszkiewicz K."/>
            <person name="Wedrychowicz H."/>
        </authorList>
    </citation>
    <scope>NUCLEOTIDE SEQUENCE [LARGE SCALE GENOMIC DNA]</scope>
    <source>
        <strain evidence="2 3">DSM 10068</strain>
    </source>
</reference>
<dbReference type="GO" id="GO:0016491">
    <property type="term" value="F:oxidoreductase activity"/>
    <property type="evidence" value="ECO:0007669"/>
    <property type="project" value="InterPro"/>
</dbReference>
<dbReference type="OrthoDB" id="9767044at2"/>
<dbReference type="Gene3D" id="3.40.50.12380">
    <property type="entry name" value="Nitrogenase MoFe cofactor biosynthesis protein NifE, C-terminal"/>
    <property type="match status" value="1"/>
</dbReference>
<sequence>MTSLGHLKRLSAVRSSAGVKFLTPCAFPGSHCPLHPALALAGNIRGLSSLVIGTPECAVYSRVVLPKAQGDLHWTYVLDAHEVVFGCRKGLMDTLQKMDQAGAKAVLLLGTCVPDLIGEDIEGLVREMQPRLSARLISVMTGHFKCNSYPSGSWKTLKAIGALMAPREVRPRVVNVMGRSPDETHIPMPPLLRALLERGFTLRCLAPGSALEDFLEAPDAAASLVLSPFTDPLAADMEQSFGTPAFRLYDIYDPAEIGALHAAVAQRLGIEWDNALDDERPALLSLQEQAAKRLGGLRYVCAHTGPLGALPMAAYLAALGMEPLLLHLEEFWPGDKRWTELLNARGYDPPVCHMVNSDSDAPLLEGLSPALCLGDLPGARVRIPSVPQLSDLYGLCGYERTRSLLERILRVLDGPAAPGERRAPYGTL</sequence>
<name>A0A1M5YRN9_9FIRM</name>
<evidence type="ECO:0000313" key="2">
    <source>
        <dbReference type="EMBL" id="SHI14715.1"/>
    </source>
</evidence>
<dbReference type="InterPro" id="IPR000510">
    <property type="entry name" value="Nase/OxRdtase_comp1"/>
</dbReference>
<proteinExistence type="predicted"/>
<dbReference type="Proteomes" id="UP000183995">
    <property type="component" value="Unassembled WGS sequence"/>
</dbReference>
<dbReference type="AlphaFoldDB" id="A0A1M5YRN9"/>
<dbReference type="InterPro" id="IPR052673">
    <property type="entry name" value="Ni-siroh_cyclase_CfbD"/>
</dbReference>
<organism evidence="2 3">
    <name type="scientific">Sporobacter termitidis DSM 10068</name>
    <dbReference type="NCBI Taxonomy" id="1123282"/>
    <lineage>
        <taxon>Bacteria</taxon>
        <taxon>Bacillati</taxon>
        <taxon>Bacillota</taxon>
        <taxon>Clostridia</taxon>
        <taxon>Eubacteriales</taxon>
        <taxon>Oscillospiraceae</taxon>
        <taxon>Sporobacter</taxon>
    </lineage>
</organism>
<accession>A0A1M5YRN9</accession>
<dbReference type="PANTHER" id="PTHR42846">
    <property type="entry name" value="NI-SIROHYDROCHLORIN A,C-DIAMIDE REDUCTIVE CYCLASE COMPLEX, COMPONENT CFBD"/>
    <property type="match status" value="1"/>
</dbReference>
<feature type="domain" description="Nitrogenase/oxidoreductase component 1" evidence="1">
    <location>
        <begin position="32"/>
        <end position="412"/>
    </location>
</feature>
<dbReference type="PANTHER" id="PTHR42846:SF1">
    <property type="entry name" value="NI-SIROHYDROCHLORIN A,C-DIAMIDE REDUCTIVE CYCLASE COMPLEX, COMPONENT CFBD"/>
    <property type="match status" value="1"/>
</dbReference>